<proteinExistence type="inferred from homology"/>
<keyword evidence="6" id="KW-1185">Reference proteome</keyword>
<dbReference type="InterPro" id="IPR045111">
    <property type="entry name" value="Vps41/Vps8"/>
</dbReference>
<dbReference type="GO" id="GO:0034058">
    <property type="term" value="P:endosomal vesicle fusion"/>
    <property type="evidence" value="ECO:0007669"/>
    <property type="project" value="TreeGrafter"/>
</dbReference>
<feature type="compositionally biased region" description="Low complexity" evidence="2">
    <location>
        <begin position="370"/>
        <end position="384"/>
    </location>
</feature>
<evidence type="ECO:0000256" key="1">
    <source>
        <dbReference type="ARBA" id="ARBA00009422"/>
    </source>
</evidence>
<dbReference type="EMBL" id="JABAYA010000071">
    <property type="protein sequence ID" value="KAF7726811.1"/>
    <property type="molecule type" value="Genomic_DNA"/>
</dbReference>
<dbReference type="InterPro" id="IPR059070">
    <property type="entry name" value="TPR_VPS8_2"/>
</dbReference>
<dbReference type="Gene3D" id="2.130.10.10">
    <property type="entry name" value="YVTN repeat-like/Quinoprotein amine dehydrogenase"/>
    <property type="match status" value="1"/>
</dbReference>
<dbReference type="PANTHER" id="PTHR12616">
    <property type="entry name" value="VACUOLAR PROTEIN SORTING VPS41"/>
    <property type="match status" value="1"/>
</dbReference>
<feature type="compositionally biased region" description="Acidic residues" evidence="2">
    <location>
        <begin position="1678"/>
        <end position="1692"/>
    </location>
</feature>
<feature type="compositionally biased region" description="Low complexity" evidence="2">
    <location>
        <begin position="1287"/>
        <end position="1300"/>
    </location>
</feature>
<feature type="compositionally biased region" description="Acidic residues" evidence="2">
    <location>
        <begin position="1899"/>
        <end position="1920"/>
    </location>
</feature>
<feature type="region of interest" description="Disordered" evidence="2">
    <location>
        <begin position="684"/>
        <end position="710"/>
    </location>
</feature>
<dbReference type="GO" id="GO:0006623">
    <property type="term" value="P:protein targeting to vacuole"/>
    <property type="evidence" value="ECO:0007669"/>
    <property type="project" value="InterPro"/>
</dbReference>
<dbReference type="GO" id="GO:0005770">
    <property type="term" value="C:late endosome"/>
    <property type="evidence" value="ECO:0007669"/>
    <property type="project" value="TreeGrafter"/>
</dbReference>
<evidence type="ECO:0000259" key="4">
    <source>
        <dbReference type="Pfam" id="PF25066"/>
    </source>
</evidence>
<dbReference type="InterPro" id="IPR025941">
    <property type="entry name" value="Vps8_central_dom"/>
</dbReference>
<feature type="compositionally biased region" description="Polar residues" evidence="2">
    <location>
        <begin position="352"/>
        <end position="364"/>
    </location>
</feature>
<dbReference type="OrthoDB" id="289913at2759"/>
<protein>
    <submittedName>
        <fullName evidence="5">Vacuolar protein sorting-associated protein 8</fullName>
    </submittedName>
</protein>
<dbReference type="GO" id="GO:0030897">
    <property type="term" value="C:HOPS complex"/>
    <property type="evidence" value="ECO:0007669"/>
    <property type="project" value="TreeGrafter"/>
</dbReference>
<dbReference type="PANTHER" id="PTHR12616:SF8">
    <property type="entry name" value="VACUOLAR PROTEIN SORTING-ASSOCIATED PROTEIN 8 HOMOLOG"/>
    <property type="match status" value="1"/>
</dbReference>
<comment type="caution">
    <text evidence="5">The sequence shown here is derived from an EMBL/GenBank/DDBJ whole genome shotgun (WGS) entry which is preliminary data.</text>
</comment>
<feature type="compositionally biased region" description="Basic and acidic residues" evidence="2">
    <location>
        <begin position="1693"/>
        <end position="1712"/>
    </location>
</feature>
<dbReference type="SUPFAM" id="SSF50978">
    <property type="entry name" value="WD40 repeat-like"/>
    <property type="match status" value="2"/>
</dbReference>
<name>A0A8H7BTU4_9FUNG</name>
<dbReference type="Proteomes" id="UP000605846">
    <property type="component" value="Unassembled WGS sequence"/>
</dbReference>
<feature type="region of interest" description="Disordered" evidence="2">
    <location>
        <begin position="1675"/>
        <end position="1716"/>
    </location>
</feature>
<dbReference type="SUPFAM" id="SSF57850">
    <property type="entry name" value="RING/U-box"/>
    <property type="match status" value="1"/>
</dbReference>
<dbReference type="InterPro" id="IPR015943">
    <property type="entry name" value="WD40/YVTN_repeat-like_dom_sf"/>
</dbReference>
<evidence type="ECO:0000313" key="6">
    <source>
        <dbReference type="Proteomes" id="UP000605846"/>
    </source>
</evidence>
<feature type="region of interest" description="Disordered" evidence="2">
    <location>
        <begin position="124"/>
        <end position="146"/>
    </location>
</feature>
<comment type="similarity">
    <text evidence="1">Belongs to the VPS8 family.</text>
</comment>
<feature type="compositionally biased region" description="Polar residues" evidence="2">
    <location>
        <begin position="331"/>
        <end position="342"/>
    </location>
</feature>
<feature type="domain" description="Vacuolar protein sorting-associated protein 8 central" evidence="3">
    <location>
        <begin position="1007"/>
        <end position="1231"/>
    </location>
</feature>
<gene>
    <name evidence="5" type="primary">VPS8</name>
    <name evidence="5" type="ORF">EC973_008412</name>
</gene>
<feature type="region of interest" description="Disordered" evidence="2">
    <location>
        <begin position="284"/>
        <end position="413"/>
    </location>
</feature>
<dbReference type="Pfam" id="PF12816">
    <property type="entry name" value="TPR_Vps8"/>
    <property type="match status" value="1"/>
</dbReference>
<accession>A0A8H7BTU4</accession>
<evidence type="ECO:0000256" key="2">
    <source>
        <dbReference type="SAM" id="MobiDB-lite"/>
    </source>
</evidence>
<reference evidence="5" key="1">
    <citation type="submission" date="2020-01" db="EMBL/GenBank/DDBJ databases">
        <title>Genome Sequencing of Three Apophysomyces-Like Fungal Strains Confirms a Novel Fungal Genus in the Mucoromycota with divergent Burkholderia-like Endosymbiotic Bacteria.</title>
        <authorList>
            <person name="Stajich J.E."/>
            <person name="Macias A.M."/>
            <person name="Carter-House D."/>
            <person name="Lovett B."/>
            <person name="Kasson L.R."/>
            <person name="Berry K."/>
            <person name="Grigoriev I."/>
            <person name="Chang Y."/>
            <person name="Spatafora J."/>
            <person name="Kasson M.T."/>
        </authorList>
    </citation>
    <scope>NUCLEOTIDE SEQUENCE</scope>
    <source>
        <strain evidence="5">NRRL A-21654</strain>
    </source>
</reference>
<dbReference type="Pfam" id="PF25066">
    <property type="entry name" value="TPR_VPS8_2"/>
    <property type="match status" value="1"/>
</dbReference>
<organism evidence="5 6">
    <name type="scientific">Apophysomyces ossiformis</name>
    <dbReference type="NCBI Taxonomy" id="679940"/>
    <lineage>
        <taxon>Eukaryota</taxon>
        <taxon>Fungi</taxon>
        <taxon>Fungi incertae sedis</taxon>
        <taxon>Mucoromycota</taxon>
        <taxon>Mucoromycotina</taxon>
        <taxon>Mucoromycetes</taxon>
        <taxon>Mucorales</taxon>
        <taxon>Mucorineae</taxon>
        <taxon>Mucoraceae</taxon>
        <taxon>Apophysomyces</taxon>
    </lineage>
</organism>
<feature type="region of interest" description="Disordered" evidence="2">
    <location>
        <begin position="1274"/>
        <end position="1312"/>
    </location>
</feature>
<feature type="domain" description="VPS8-like TPR-like repeats" evidence="4">
    <location>
        <begin position="1694"/>
        <end position="1846"/>
    </location>
</feature>
<dbReference type="InterPro" id="IPR036322">
    <property type="entry name" value="WD40_repeat_dom_sf"/>
</dbReference>
<evidence type="ECO:0000313" key="5">
    <source>
        <dbReference type="EMBL" id="KAF7726811.1"/>
    </source>
</evidence>
<evidence type="ECO:0000259" key="3">
    <source>
        <dbReference type="Pfam" id="PF12816"/>
    </source>
</evidence>
<sequence>MDSLKPNESSDQTSDNSVVHDFIRSDNISRTNNTDDSASILMEHSSSTSTIKFRNNYDALLKEVLEENSDEDDDEEDRLLNQIDIDLDAATAELPDELRAALEDRSLADKYLANLKTFMSHRRTHSMSSMTSGKGEFSSPSTPLQPSFAQSLSPKNYFRVQQDPLSKVLDAIPYQTRLVNGVQSLTVLEQKFHTLQIPELDLPIISETVIRSRLDDLYKIQDDLYIHLHGGPLVKNTLAHNIGEKKRTKVMNLLDKISKEIGLYEEFVKRANYLSLENILNESDSSSIDEGQDSETFETESGSLLHFDSSSDMSRMSAGTPASPAAHLSISPISSTHTVSPSPKSPRRTPDISGQDSRPSSATAVMQRYSPGGSSASRHSSDFGNMSDKSSDLSVLLGDNNASRPESKDGPEPWEAFKWTRLEKISDQLYSEEIKRSSGLVSVLAVSGIIAVGTMRGLIFVYDYSQNLKCILGDTTRAVEVGSVTSLAISADHTTVACGHSQGYIVVWDVRKPSQPFRTIDPMPMNQVTSTDASLATQQQQLSRKEGHVKGAAILHIGFVGVKKSEIVSGDDQGMAFYHVLYKVVMINAVDTTRILGRYQNLSFPSELSDSPNGSIYGRNITAEDMPRGPKPKRPSTVFAMQPLPLGQIPHPAENFGLVALLTPYKMIIVGLKPTPQTQYKYLKPKPSSHNASAIESSGLDATHSQNGGQLNTKVNVESLSGCLAWLPVTKSTLSNTKDAVKDKKTKEIMPSTDPMLAFSWGNHLFILRVGIESTENGRQNGRLHRTSVGSKNKRGTRLEFVKQGEWKCRDPIVGLHWINRQILVLFTPNEEMILFDPKKMVETERASIRNKQLIYHDWFNAPLKELVKDSVTLTQQLPGLKHIFVGTLLSWADRIIALVKTGDFLEAIELATLFYNGKCIQTVIGLPEDEAVRKQVVGGQLMELLNASLNYTFSSKRTYVGMGDSDSVLFRDLAAGCIEACLSMNDLEFLFETVYERFAESGVRGIFLEVLEPYIVKQHLSDLPPSVMKDLVEHYGQKKMLRELEQVIWHVNPQCLGIDQIVSMCHKEGMYEAMMYVWNRSMEDYVSPVVEMLKVIREVLKAENAQANEDEGYGTQMMRCSSAETEGARSAAENSDRKRAEKLFDYLTLILRGRTFPDGDPMPKSRANEARSAVYSFVFSGRCVIWPRVGGKLVLTADDETEMLEPTYPYLRLLLRFNTKRFLETLVIAFEDPWLNGGDDILTSKAEPEEMPGKVISRQIIINTLLDVMGGGLAGRELPPPRPKQSVSTSTVHSSGTPVHGSTRGSDTASSYDRASNDGLIQFCTFIALNLHKYTTFILLPPKTLHKILVRLADDHNKETRKQRQRAVQSLLTVYNPPNEEQMILLYEDAGFWRVLEDVYRRDRKYGKLVEAYLKDEDRKEMVFSCVNELLSEQSSLTQKQRNEVKQVFMIRISQFVEIDGQKTAEIVEAFFERKHAEAIRRLEEDQEFDDDEYHTTVDKRVFSYLRGLLEPNESDNVHFDKIPVDRLIDDAGMVVQRPASQVSAAIQERYIELMCRFDPSGVYNFFNTKLDGDVNLENIIKCCEKYGVMDAVVWIMEKSGNTKGALEKMLEVGKEKMTTLLSTIRDREQSEEWMWTFEKQNIISTCLIGLKGVLRVGIQSCEKHSRMAVSTYMTELDSEKEEKQEGEDGEQEKKNENRQEAREDIYKEEEGTSEIASEESETLWFRLLDAYVEWSIEVYNALGSLEETEAMPSGLHQHVVSSFKSYVQSILTSLLLSTSPEVSLPRLLMRLIHSQSRGETTFADFRDIFLSMLDTYKYEGKLLEMTNRLFERDLFCGVQEMVRKKGRGWRPRRPVCEICRATVLDLELMNPKLTWGLEPEDEKQKAKKKNKQGREREDEEDNEAEGEGEDDETEDEPEAENKEVIIFHCGHVYHRQCMDLQCVSTQVCTVCHHGVSKAKDQNKGKGKAQL</sequence>
<dbReference type="Pfam" id="PF23410">
    <property type="entry name" value="Beta-prop_VPS8"/>
    <property type="match status" value="1"/>
</dbReference>
<feature type="region of interest" description="Disordered" evidence="2">
    <location>
        <begin position="1879"/>
        <end position="1921"/>
    </location>
</feature>